<dbReference type="GO" id="GO:0019064">
    <property type="term" value="P:fusion of virus membrane with host plasma membrane"/>
    <property type="evidence" value="ECO:0007669"/>
    <property type="project" value="UniProtKB-UniRule"/>
</dbReference>
<evidence type="ECO:0000256" key="14">
    <source>
        <dbReference type="ARBA" id="ARBA00022692"/>
    </source>
</evidence>
<comment type="subcellular location">
    <subcellularLocation>
        <location evidence="3">Host cell membrane</location>
        <topology evidence="3">Peripheral membrane protein</topology>
    </subcellularLocation>
    <subcellularLocation>
        <location evidence="1">Host cell membrane</location>
        <topology evidence="1">Single-pass type I membrane protein</topology>
    </subcellularLocation>
    <subcellularLocation>
        <location evidence="2">Host endosome membrane</location>
        <topology evidence="2">Peripheral membrane protein</topology>
    </subcellularLocation>
    <subcellularLocation>
        <location evidence="5">Host endosome membrane</location>
        <topology evidence="5">Single-pass type I membrane protein</topology>
    </subcellularLocation>
    <subcellularLocation>
        <location evidence="6">Virion membrane</location>
        <topology evidence="6">Peripheral membrane protein</topology>
    </subcellularLocation>
    <subcellularLocation>
        <location evidence="4">Virion membrane</location>
        <topology evidence="4">Single-pass type I membrane protein</topology>
    </subcellularLocation>
</comment>
<dbReference type="Gene3D" id="2.170.40.20">
    <property type="entry name" value="Human immunodeficiency virus 1, Gp160, envelope glycoprotein"/>
    <property type="match status" value="2"/>
</dbReference>
<dbReference type="Gene3D" id="1.20.5.490">
    <property type="entry name" value="Single helix bin"/>
    <property type="match status" value="1"/>
</dbReference>
<evidence type="ECO:0000256" key="28">
    <source>
        <dbReference type="ARBA" id="ARBA00023180"/>
    </source>
</evidence>
<reference evidence="38" key="2">
    <citation type="submission" date="2008-03" db="EMBL/GenBank/DDBJ databases">
        <authorList>
            <person name="Salazar-Gonzalez J."/>
        </authorList>
    </citation>
    <scope>NUCLEOTIDE SEQUENCE</scope>
    <source>
        <strain evidence="38">FOJO_A6</strain>
    </source>
</reference>
<dbReference type="GO" id="GO:0019062">
    <property type="term" value="P:virion attachment to host cell"/>
    <property type="evidence" value="ECO:0007669"/>
    <property type="project" value="UniProtKB-UniRule"/>
</dbReference>
<evidence type="ECO:0000256" key="25">
    <source>
        <dbReference type="ARBA" id="ARBA00023136"/>
    </source>
</evidence>
<dbReference type="GO" id="GO:0075512">
    <property type="term" value="P:clathrin-dependent endocytosis of virus by host cell"/>
    <property type="evidence" value="ECO:0007669"/>
    <property type="project" value="UniProtKB-UniRule"/>
</dbReference>
<evidence type="ECO:0000256" key="29">
    <source>
        <dbReference type="ARBA" id="ARBA00023280"/>
    </source>
</evidence>
<dbReference type="GO" id="GO:0020002">
    <property type="term" value="C:host cell plasma membrane"/>
    <property type="evidence" value="ECO:0007669"/>
    <property type="project" value="UniProtKB-SubCell"/>
</dbReference>
<keyword evidence="8 33" id="KW-1170">Fusion of virus membrane with host endosomal membrane</keyword>
<dbReference type="Pfam" id="PF00517">
    <property type="entry name" value="GP41"/>
    <property type="match status" value="1"/>
</dbReference>
<evidence type="ECO:0000256" key="17">
    <source>
        <dbReference type="ARBA" id="ARBA00022804"/>
    </source>
</evidence>
<dbReference type="GO" id="GO:0019082">
    <property type="term" value="P:viral protein processing"/>
    <property type="evidence" value="ECO:0007669"/>
    <property type="project" value="UniProtKB-UniRule"/>
</dbReference>
<comment type="caution">
    <text evidence="33">Lacks conserved residue(s) required for the propagation of feature annotation.</text>
</comment>
<comment type="subcellular location">
    <molecule>Surface protein gp120</molecule>
    <subcellularLocation>
        <location evidence="33">Virion membrane</location>
        <topology evidence="33">Peripheral membrane protein</topology>
    </subcellularLocation>
    <subcellularLocation>
        <location evidence="33">Host cell membrane</location>
        <topology evidence="33">Peripheral membrane protein</topology>
    </subcellularLocation>
    <subcellularLocation>
        <location evidence="33">Host endosome membrane</location>
        <topology evidence="33">Single-pass type I membrane protein</topology>
    </subcellularLocation>
    <text evidence="33">The surface protein is not anchored to the viral envelope, but associates with the extravirion surface through its binding to TM. It is probably concentrated at the site of budding and incorporated into the virions possibly by contacts between the cytoplasmic tail of Env and the N-terminus of Gag.</text>
</comment>
<comment type="domain">
    <text evidence="33 34">The 17 amino acids long immunosuppressive region is present in many retroviral envelope proteins. Synthetic peptides derived from this relatively conserved sequence inhibit immune function in vitro and in vivo.</text>
</comment>
<evidence type="ECO:0000256" key="13">
    <source>
        <dbReference type="ARBA" id="ARBA00022685"/>
    </source>
</evidence>
<evidence type="ECO:0000256" key="2">
    <source>
        <dbReference type="ARBA" id="ARBA00004433"/>
    </source>
</evidence>
<keyword evidence="9 33" id="KW-1032">Host cell membrane</keyword>
<keyword evidence="12 33" id="KW-1162">Viral penetration into host cytoplasm</keyword>
<keyword evidence="29 33" id="KW-0899">Viral immunoevasion</keyword>
<comment type="function">
    <text evidence="33">Transmembrane protein gp41: Acts as a class I viral fusion protein. Under the current model, the protein has at least 3 conformational states: pre-fusion native state, pre-hairpin intermediate state, and post-fusion hairpin state. During fusion of viral and target intracellular membranes, the coiled coil regions (heptad repeats) assume a trimer-of-hairpins structure, positioning the fusion peptide in close proximity to the C-terminal region of the ectodomain. The formation of this structure appears to drive apposition and subsequent fusion of viral and target cell membranes. Complete fusion occurs in host cell endosomes and is dynamin-dependent, however some lipid transfer might occur at the plasma membrane. The virus undergoes clathrin-dependent internalization long before endosomal fusion, thus minimizing the surface exposure of conserved viral epitopes during fusion and reducing the efficacy of inhibitors targeting these epitopes. Membranes fusion leads to delivery of the nucleocapsid into the cytoplasm.</text>
</comment>
<feature type="region of interest" description="V5" evidence="33">
    <location>
        <begin position="462"/>
        <end position="472"/>
    </location>
</feature>
<dbReference type="GO" id="GO:0044175">
    <property type="term" value="C:host cell endosome membrane"/>
    <property type="evidence" value="ECO:0007669"/>
    <property type="project" value="UniProtKB-SubCell"/>
</dbReference>
<keyword evidence="30 33" id="KW-0449">Lipoprotein</keyword>
<keyword evidence="24 33" id="KW-0175">Coiled coil</keyword>
<dbReference type="InterPro" id="IPR000777">
    <property type="entry name" value="HIV1_Gp120"/>
</dbReference>
<keyword evidence="25 33" id="KW-0472">Membrane</keyword>
<comment type="subunit">
    <text evidence="32">The mature envelope protein (Env) consists of a homotrimer of non-covalently associated gp120-gp41 heterodimers. The resulting complex protrudes from the virus surface as a spike. There seems to be as few as 10 spikes on the average virion. Interacts with host CD4, CCR5 and CXCR4. Gp120 also interacts with the C-type lectins CD209/DC-SIGN and CLEC4M/DC-SIGNR (collectively referred to as DC-SIGN(R)). Gp120 and gp41 interact with GalCer. Gp120 interacts with host ITGA4/ITGB7 complex; on CD4+ T-cells, this interaction results in rapid activation of integrin ITGAL/LFA-1, which facilitates efficient cell-to-cell spreading of HIV-1. Gp120 interacts with cell-associated heparan sulfate; this interaction increases virus infectivity on permissive cells and may be involved in infection of CD4- cells.</text>
</comment>
<evidence type="ECO:0000256" key="35">
    <source>
        <dbReference type="SAM" id="MobiDB-lite"/>
    </source>
</evidence>
<feature type="short sequence motif" description="Di-leucine internalization motif" evidence="33">
    <location>
        <begin position="857"/>
        <end position="858"/>
    </location>
</feature>
<evidence type="ECO:0000256" key="22">
    <source>
        <dbReference type="ARBA" id="ARBA00022989"/>
    </source>
</evidence>
<evidence type="ECO:0000256" key="15">
    <source>
        <dbReference type="ARBA" id="ARBA00022703"/>
    </source>
</evidence>
<evidence type="ECO:0000256" key="3">
    <source>
        <dbReference type="ARBA" id="ARBA00004505"/>
    </source>
</evidence>
<feature type="chain" id="PRO_5023486076" description="Transmembrane protein gp41" evidence="33">
    <location>
        <begin position="513"/>
        <end position="858"/>
    </location>
</feature>
<dbReference type="SUPFAM" id="SSF58069">
    <property type="entry name" value="Virus ectodomain"/>
    <property type="match status" value="1"/>
</dbReference>
<evidence type="ECO:0000256" key="8">
    <source>
        <dbReference type="ARBA" id="ARBA00022510"/>
    </source>
</evidence>
<evidence type="ECO:0000256" key="20">
    <source>
        <dbReference type="ARBA" id="ARBA00022879"/>
    </source>
</evidence>
<evidence type="ECO:0000256" key="11">
    <source>
        <dbReference type="ARBA" id="ARBA00022581"/>
    </source>
</evidence>
<keyword evidence="14 33" id="KW-0812">Transmembrane</keyword>
<evidence type="ECO:0000256" key="10">
    <source>
        <dbReference type="ARBA" id="ARBA00022570"/>
    </source>
</evidence>
<evidence type="ECO:0000313" key="38">
    <source>
        <dbReference type="EMBL" id="ACD32734.1"/>
    </source>
</evidence>
<feature type="region of interest" description="Disordered" evidence="35">
    <location>
        <begin position="718"/>
        <end position="747"/>
    </location>
</feature>
<dbReference type="InterPro" id="IPR036377">
    <property type="entry name" value="Gp120_core_sf"/>
</dbReference>
<evidence type="ECO:0000256" key="24">
    <source>
        <dbReference type="ARBA" id="ARBA00023054"/>
    </source>
</evidence>
<feature type="topological domain" description="Cytoplasmic" evidence="33">
    <location>
        <begin position="708"/>
        <end position="858"/>
    </location>
</feature>
<evidence type="ECO:0000256" key="1">
    <source>
        <dbReference type="ARBA" id="ARBA00004402"/>
    </source>
</evidence>
<keyword evidence="26 33" id="KW-0564">Palmitate</keyword>
<evidence type="ECO:0000256" key="32">
    <source>
        <dbReference type="ARBA" id="ARBA00062028"/>
    </source>
</evidence>
<evidence type="ECO:0000256" key="18">
    <source>
        <dbReference type="ARBA" id="ARBA00022844"/>
    </source>
</evidence>
<proteinExistence type="inferred from homology"/>
<dbReference type="HAMAP" id="MF_04083">
    <property type="entry name" value="HIV_ENV"/>
    <property type="match status" value="1"/>
</dbReference>
<comment type="PTM">
    <text evidence="33">Specific enzymatic cleavages in vivo yield mature proteins. Envelope glycoproteins are synthesized as a inactive precursor that is heavily N-glycosylated and processed likely by host cell furin in the Golgi to yield the mature SU and TM proteins. The cleavage site between SU and TM requires the minimal sequence [KR]-X-[KR]-R. About 2 of the 9 disulfide bonds of gp41 are reduced by P4HB/PDI, following binding to CD4 receptor.</text>
</comment>
<feature type="region of interest" description="MPER; binding to GalCer" evidence="33">
    <location>
        <begin position="664"/>
        <end position="685"/>
    </location>
</feature>
<keyword evidence="17 33" id="KW-1161">Viral attachment to host cell</keyword>
<feature type="region of interest" description="CD4-binding loop" evidence="33">
    <location>
        <begin position="370"/>
        <end position="380"/>
    </location>
</feature>
<comment type="PTM">
    <text evidence="33">Highly glycosylated by host. The high number of glycan on the protein is reffered to as 'glycan shield' because it contributes to hide protein sequence from adaptive immune system.</text>
</comment>
<dbReference type="GO" id="GO:0052031">
    <property type="term" value="P:symbiont-mediated perturbation of host defense response"/>
    <property type="evidence" value="ECO:0007669"/>
    <property type="project" value="UniProtKB-UniRule"/>
</dbReference>
<comment type="miscellaneous">
    <text evidence="33">Inhibitors targeting HIV-1 viral envelope proteins are used as antiretroviral drugs. Attachment of virions to the cell surface via non-specific interactions and CD4 binding can be blocked by inhibitors that include cyanovirin-N, cyclotriazadisulfonamide analogs, PRO 2000, TNX 355 and PRO 542. In addition, BMS 806 can block CD4-induced conformational changes. Env interactions with the coreceptor molecules can be targeted by CCR5 antagonists including SCH-D, maraviroc (UK 427857) and aplaviroc (GW 873140), and the CXCR4 antagonist AMD 070. Fusion of viral and cellular membranes can be inhibited by peptides such as enfuvirtide and tifuvirtide (T 1249). Resistance to inhibitors associated with mutations in Env are observed. Most of the time, single mutations confer only a modest reduction in drug susceptibility. Combination of several mutations is usually required to develop a high-level drug resistance.</text>
</comment>
<keyword evidence="18 33" id="KW-0946">Virion</keyword>
<keyword evidence="15 33" id="KW-0053">Apoptosis</keyword>
<comment type="domain">
    <text evidence="33">The membrane proximal external region (MPER) present in gp41 is a tryptophan-rich region recognized by the antibodies 2F5, Z13, and 4E10. MPER seems to play a role in fusion.</text>
</comment>
<dbReference type="GO" id="GO:1903908">
    <property type="term" value="P:positive regulation of plasma membrane raft polarization"/>
    <property type="evidence" value="ECO:0007669"/>
    <property type="project" value="UniProtKB-UniRule"/>
</dbReference>
<keyword evidence="10 33" id="KW-1165">Clathrin-mediated endocytosis of virus by host</keyword>
<keyword evidence="21 33" id="KW-1164">Virus endocytosis by host</keyword>
<evidence type="ECO:0000256" key="4">
    <source>
        <dbReference type="ARBA" id="ARBA00004563"/>
    </source>
</evidence>
<protein>
    <recommendedName>
        <fullName evidence="33">Envelope glycoprotein gp160</fullName>
    </recommendedName>
    <alternativeName>
        <fullName evidence="33">Env polyprotein</fullName>
    </alternativeName>
    <component>
        <recommendedName>
            <fullName evidence="33">Surface protein gp120</fullName>
            <shortName evidence="33">SU</shortName>
        </recommendedName>
        <alternativeName>
            <fullName evidence="33">Glycoprotein 120</fullName>
            <shortName evidence="33">gp120</shortName>
        </alternativeName>
    </component>
    <component>
        <recommendedName>
            <fullName evidence="33">Transmembrane protein gp41</fullName>
            <shortName evidence="33">TM</shortName>
        </recommendedName>
        <alternativeName>
            <fullName evidence="33">Glycoprotein 41</fullName>
            <shortName evidence="33">gp41</shortName>
        </alternativeName>
    </component>
</protein>
<dbReference type="FunFam" id="1.20.5.490:FF:000001">
    <property type="entry name" value="Envelope glycoprotein gp160"/>
    <property type="match status" value="1"/>
</dbReference>
<comment type="function">
    <text evidence="33">Surface protein gp120: Attaches the virus to the host lymphoid cell by binding to the primary receptor CD4. This interaction induces a structural rearrangement creating a high affinity binding site for a chemokine coreceptor like CXCR4 and/or CCR5. Acts as a ligand for CD209/DC-SIGN and CLEC4M/DC-SIGNR, which are respectively found on dendritic cells (DCs), and on endothelial cells of liver sinusoids and lymph node sinuses. These interactions allow capture of viral particles at mucosal surfaces by these cells and subsequent transmission to permissive cells. HIV subverts the migration properties of dendritic cells to gain access to CD4+ T-cells in lymph nodes. Virus transmission to permissive T-cells occurs either in trans (without DCs infection, through viral capture and transmission), or in cis (following DCs productive infection, through the usual CD4-gp120 interaction), thereby inducing a robust infection. In trans infection, bound virions remain infectious over days and it is proposed that they are not degraded, but protected in non-lysosomal acidic organelles within the DCs close to the cell membrane thus contributing to the viral infectious potential during DCs' migration from the periphery to the lymphoid tissues. On arrival at lymphoid tissues, intact virions recycle back to DCs' cell surface allowing virus transmission to CD4+ T-cells.</text>
</comment>
<feature type="disulfide bond" evidence="33">
    <location>
        <begin position="53"/>
        <end position="73"/>
    </location>
</feature>
<dbReference type="EMBL" id="EU578097">
    <property type="protein sequence ID" value="ACD32734.1"/>
    <property type="molecule type" value="Genomic_RNA"/>
</dbReference>
<organism evidence="38">
    <name type="scientific">Human immunodeficiency virus type 1</name>
    <name type="common">HIV-1</name>
    <dbReference type="NCBI Taxonomy" id="11676"/>
    <lineage>
        <taxon>Viruses</taxon>
        <taxon>Riboviria</taxon>
        <taxon>Pararnavirae</taxon>
        <taxon>Artverviricota</taxon>
        <taxon>Revtraviricetes</taxon>
        <taxon>Ortervirales</taxon>
        <taxon>Retroviridae</taxon>
        <taxon>Orthoretrovirinae</taxon>
        <taxon>Lentivirus</taxon>
        <taxon>Lentivirus humimdef1</taxon>
    </lineage>
</organism>
<comment type="subunit">
    <text evidence="33">The mature envelope protein (Env) consists of a homotrimer of non-covalently associated gp120-gp41 heterodimers. The resulting complex protrudes from the virus surface as a spike. There seems to be as few as 10 spikes on the average virion. Surface protein gp120 interacts with host CD4, CCR5 and CXCR4. Gp120 also interacts with the C-type lectins CD209/DC-SIGN and CLEC4M/DC-SIGNR (collectively referred to as DC-SIGN(R)). Gp120 and gp41 interact with GalCer. Gp120 interacts with host ITGA4/ITGB7 complex; on CD4+ T-cells, this interaction results in rapid activation of integrin ITGAL/LFA-1, which facilitates efficient cell-to-cell spreading of HIV-1. Gp120 interacts with cell-associated heparan sulfate; this interaction increases virus infectivity on permissive cells and may be involved in infection of CD4- cells.</text>
</comment>
<evidence type="ECO:0000256" key="7">
    <source>
        <dbReference type="ARBA" id="ARBA00022506"/>
    </source>
</evidence>
<comment type="subcellular location">
    <molecule>Transmembrane protein gp41</molecule>
    <subcellularLocation>
        <location evidence="33">Virion membrane</location>
        <topology evidence="33">Single-pass type I membrane protein</topology>
    </subcellularLocation>
    <subcellularLocation>
        <location evidence="33">Host cell membrane</location>
        <topology evidence="33">Single-pass type I membrane protein</topology>
    </subcellularLocation>
    <subcellularLocation>
        <location evidence="33">Host endosome membrane</location>
        <topology evidence="33">Single-pass type I membrane protein</topology>
    </subcellularLocation>
    <text evidence="33">It is probably concentrated at the site of budding and incorporated into the virions possibly by contacts between the cytoplasmic tail of Env and the N-terminus of Gag.</text>
</comment>
<feature type="lipid moiety-binding region" description="S-palmitoyl cysteine; by host" evidence="33">
    <location>
        <position position="766"/>
    </location>
</feature>
<dbReference type="FunFam" id="2.170.40.20:FF:000003">
    <property type="entry name" value="Envelope glycoprotein gp160"/>
    <property type="match status" value="1"/>
</dbReference>
<dbReference type="FunFam" id="1.10.287.210:FF:000001">
    <property type="entry name" value="Envelope glycoprotein gp160"/>
    <property type="match status" value="1"/>
</dbReference>
<dbReference type="InterPro" id="IPR037527">
    <property type="entry name" value="Gp160"/>
</dbReference>
<dbReference type="GO" id="GO:0005198">
    <property type="term" value="F:structural molecule activity"/>
    <property type="evidence" value="ECO:0007669"/>
    <property type="project" value="UniProtKB-UniRule"/>
</dbReference>
<dbReference type="InterPro" id="IPR000328">
    <property type="entry name" value="GP41-like"/>
</dbReference>
<keyword evidence="28 33" id="KW-0325">Glycoprotein</keyword>
<keyword evidence="16 33" id="KW-0732">Signal</keyword>
<feature type="short sequence motif" description="YXXL motif; contains endocytosis signal" evidence="33">
    <location>
        <begin position="714"/>
        <end position="717"/>
    </location>
</feature>
<evidence type="ECO:0000256" key="34">
    <source>
        <dbReference type="RuleBase" id="RU363095"/>
    </source>
</evidence>
<feature type="site" description="Cleavage; by host furin" evidence="33">
    <location>
        <begin position="512"/>
        <end position="513"/>
    </location>
</feature>
<keyword evidence="7 33" id="KW-1168">Fusion of virus membrane with host membrane</keyword>
<evidence type="ECO:0000256" key="5">
    <source>
        <dbReference type="ARBA" id="ARBA00004578"/>
    </source>
</evidence>
<dbReference type="GO" id="GO:1903911">
    <property type="term" value="P:positive regulation of receptor clustering"/>
    <property type="evidence" value="ECO:0007669"/>
    <property type="project" value="UniProtKB-UniRule"/>
</dbReference>
<feature type="region of interest" description="Immunosuppression" evidence="33">
    <location>
        <begin position="576"/>
        <end position="594"/>
    </location>
</feature>
<keyword evidence="23 33" id="KW-1039">Host endosome</keyword>
<feature type="chain" id="PRO_5023486075" description="Envelope glycoprotein gp160" evidence="33">
    <location>
        <begin position="32"/>
        <end position="858"/>
    </location>
</feature>
<keyword evidence="22 33" id="KW-1133">Transmembrane helix</keyword>
<feature type="disulfide bond" evidence="33">
    <location>
        <begin position="235"/>
        <end position="246"/>
    </location>
</feature>
<keyword evidence="20 33" id="KW-0261">Viral envelope protein</keyword>
<accession>B2YNN9</accession>
<evidence type="ECO:0000256" key="16">
    <source>
        <dbReference type="ARBA" id="ARBA00022729"/>
    </source>
</evidence>
<evidence type="ECO:0000259" key="37">
    <source>
        <dbReference type="Pfam" id="PF00517"/>
    </source>
</evidence>
<keyword evidence="19 33" id="KW-1043">Host membrane</keyword>
<evidence type="ECO:0000256" key="23">
    <source>
        <dbReference type="ARBA" id="ARBA00023046"/>
    </source>
</evidence>
<keyword evidence="11 33" id="KW-0945">Host-virus interaction</keyword>
<dbReference type="FunFam" id="2.170.40.20:FF:000001">
    <property type="entry name" value="Envelope glycoprotein gp160"/>
    <property type="match status" value="1"/>
</dbReference>
<organismHost>
    <name type="scientific">Homo sapiens</name>
    <name type="common">Human</name>
    <dbReference type="NCBI Taxonomy" id="9606"/>
</organismHost>
<keyword evidence="31 33" id="KW-1160">Virus entry into host cell</keyword>
<dbReference type="CDD" id="cd09909">
    <property type="entry name" value="HIV-1-like_HR1-HR2"/>
    <property type="match status" value="1"/>
</dbReference>
<dbReference type="SUPFAM" id="SSF56502">
    <property type="entry name" value="gp120 core"/>
    <property type="match status" value="2"/>
</dbReference>
<feature type="domain" description="Retroviral envelope protein GP41-like" evidence="37">
    <location>
        <begin position="532"/>
        <end position="720"/>
    </location>
</feature>
<comment type="domain">
    <text evidence="33">The CD4-binding region is targeted by the antibody b12.</text>
</comment>
<dbReference type="GO" id="GO:0019031">
    <property type="term" value="C:viral envelope"/>
    <property type="evidence" value="ECO:0007669"/>
    <property type="project" value="UniProtKB-KW"/>
</dbReference>
<feature type="disulfide bond" evidence="33">
    <location>
        <begin position="600"/>
        <end position="606"/>
    </location>
</feature>
<comment type="domain">
    <text evidence="33">The YXXL motif is involved in determining the exact site of viral release at the surface of infected mononuclear cells and promotes endocytosis. YXXL and di-leucine endocytosis motifs interact directly or indirectly with the clathrin adapter complexes, opperate independently, and their activities are not additive.</text>
</comment>
<comment type="miscellaneous">
    <text evidence="33">HIV-1 lineages are divided in three main groups, M (for Major), O (for Outlier), and N (for New, or Non-M, Non-O). The vast majority of strains found worldwide belong to the group M. Group O seems to be endemic to and largely confined to Cameroon and neighboring countries in West Central Africa, where these viruses represent a small minority of HIV-1 strains. The group N is represented by a limited number of isolates from Cameroonian persons. The group M is further subdivided in 9 clades or subtypes (A to D, F to H, J and K).</text>
</comment>
<evidence type="ECO:0000256" key="12">
    <source>
        <dbReference type="ARBA" id="ARBA00022595"/>
    </source>
</evidence>
<feature type="domain" description="Human immunodeficiency virus 1 envelope glycoprotein Gp120" evidence="36">
    <location>
        <begin position="33"/>
        <end position="512"/>
    </location>
</feature>
<evidence type="ECO:0000256" key="9">
    <source>
        <dbReference type="ARBA" id="ARBA00022511"/>
    </source>
</evidence>
<comment type="function">
    <text evidence="33">Envelope glycoprotein gp160: Oligomerizes in the host endoplasmic reticulum into predominantly trimers. In a second time, gp160 transits in the host Golgi, where glycosylation is completed. The precursor is then proteolytically cleaved in the trans-Golgi and thereby activated by cellular furin or furin-like proteases to produce gp120 and gp41.</text>
</comment>
<dbReference type="Gene3D" id="1.10.287.210">
    <property type="match status" value="1"/>
</dbReference>
<dbReference type="GO" id="GO:0016020">
    <property type="term" value="C:membrane"/>
    <property type="evidence" value="ECO:0007669"/>
    <property type="project" value="UniProtKB-UniRule"/>
</dbReference>
<comment type="PTM">
    <text evidence="33">Palmitoylation of the transmembrane protein and of Env polyprotein (prior to its proteolytic cleavage) is essential for their association with host cell membrane lipid rafts. Palmitoylation is therefore required for envelope trafficking to classical lipid rafts, but not for viral replication.</text>
</comment>
<feature type="compositionally biased region" description="Basic and acidic residues" evidence="35">
    <location>
        <begin position="728"/>
        <end position="745"/>
    </location>
</feature>
<evidence type="ECO:0000256" key="19">
    <source>
        <dbReference type="ARBA" id="ARBA00022870"/>
    </source>
</evidence>
<evidence type="ECO:0000256" key="26">
    <source>
        <dbReference type="ARBA" id="ARBA00023139"/>
    </source>
</evidence>
<evidence type="ECO:0000256" key="33">
    <source>
        <dbReference type="HAMAP-Rule" id="MF_04083"/>
    </source>
</evidence>
<evidence type="ECO:0000256" key="30">
    <source>
        <dbReference type="ARBA" id="ARBA00023288"/>
    </source>
</evidence>
<feature type="disulfide bond" evidence="33">
    <location>
        <begin position="225"/>
        <end position="254"/>
    </location>
</feature>
<evidence type="ECO:0000256" key="27">
    <source>
        <dbReference type="ARBA" id="ARBA00023157"/>
    </source>
</evidence>
<evidence type="ECO:0000259" key="36">
    <source>
        <dbReference type="Pfam" id="PF00516"/>
    </source>
</evidence>
<dbReference type="GO" id="GO:0039654">
    <property type="term" value="P:fusion of virus membrane with host endosome membrane"/>
    <property type="evidence" value="ECO:0007669"/>
    <property type="project" value="UniProtKB-UniRule"/>
</dbReference>
<sequence length="858" mass="96671">MRVMGIRRNCQRLWKGGTLLLGILMICSATEKLWVTVYYGVPVWKEATTTLFCASDAKAYQTEKHNVWATHACVPTDPNPQEVVLENVTENFNMWKNNMVDQMHEDIISLWDQSLKPCVKITPLCVTLNCTNFNGTKTNNTNSTNSPNNNSSWERMEVGEVKNCSFNVTTSIQDKITKQYALFYRLDVVPIDKDNTSYTLINCNTSVITQACPKVSFEPIPIHYCAPAGFAILKCNNKTFNGKGPCTNVSTVQCTHGIRPVVSTQLLLNGSLAEEGVMIRSENFSDNAKTIIVQLNESVTINCTRPNNNTRRSIPIGPGRAFYATGDIIGNIRKAYCTLSGKAWNDTLKQIVVKLKEQFGENKTIVFTDSSGGDPEIVMHTFNCGGEFFYCDTTQLFNSSWDSTGNDSEGYNETITLPCRIKQIVNRWQEVGKAMYAPPISGIISCSSNITGLLLTRDGGNNSSTNETFRPGGGDMRNNWRSELYKYKVVKIEPLGVAPTKAKRRVVQREKRAVGTLGAMFLGFLGAAGSTMGAASVTLTVQARQLLSGIVQQQNNLLKAIEAQQHLLQLTVWGIKQLQARVLAVERYLKDQQLLGIWGCSGKLICTTNVPWNTSWSNKSLNQIWDNMTWMEWEREIDNYTSLIYSLIEESQNQQEKNEQELLELDKWASLWNWFSISQWLWYIKIFIMIVGGLIGLRIVFTVLSIVNRVRQGYSPLSLQTHLPTPRGPDRPGGTEEEGGERNRDLSGQSATGFLAIIWVDLRSLCLFSYHRLRDLLLIVTRIVELLGRRGWEVLKYWWNLLQYWSQELKNSAVSLYNAIAIAVAEGTDRVIELVQRAGRAVLHIPRRIRQGLERALL</sequence>
<evidence type="ECO:0000256" key="31">
    <source>
        <dbReference type="ARBA" id="ARBA00023296"/>
    </source>
</evidence>
<keyword evidence="13 33" id="KW-0165">Cleavage on pair of basic residues</keyword>
<keyword evidence="27 33" id="KW-1015">Disulfide bond</keyword>
<comment type="domain">
    <text evidence="33">Some of the most genetically diverse regions of the viral genome are present in Env. They are called variable regions 1 through 5 (V1 through V5). Coreceptor usage of gp120 is determined mainly by the primary structure of the third variable region (V3) in the outer domain of gp120. The sequence of V3 determines which coreceptor, CCR5 and/or CXCR4 (corresponding to R5/macrophage, X4/T cell and R5X4/T cell and macrophage tropism), is used to trigger the fusion potential of the Env complex, and hence which cells the virus can infect. Binding to CCR5 involves a region adjacent in addition to V3.</text>
</comment>
<dbReference type="Pfam" id="PF00516">
    <property type="entry name" value="GP120"/>
    <property type="match status" value="1"/>
</dbReference>
<feature type="transmembrane region" description="Helical" evidence="34">
    <location>
        <begin position="680"/>
        <end position="707"/>
    </location>
</feature>
<comment type="similarity">
    <text evidence="33">Belongs to the HIV-1 env protein family.</text>
</comment>
<feature type="coiled-coil region" evidence="33">
    <location>
        <begin position="635"/>
        <end position="669"/>
    </location>
</feature>
<gene>
    <name evidence="33 38" type="primary">env</name>
</gene>
<name>B2YNN9_HV1</name>
<dbReference type="GO" id="GO:0055036">
    <property type="term" value="C:virion membrane"/>
    <property type="evidence" value="ECO:0007669"/>
    <property type="project" value="UniProtKB-SubCell"/>
</dbReference>
<evidence type="ECO:0000256" key="21">
    <source>
        <dbReference type="ARBA" id="ARBA00022890"/>
    </source>
</evidence>
<feature type="region of interest" description="V2" evidence="33">
    <location>
        <begin position="164"/>
        <end position="203"/>
    </location>
</feature>
<reference evidence="38" key="1">
    <citation type="journal article" date="2008" name="Proc. Natl. Acad. Sci. U.S.A.">
        <title>Identification and characterization of transmitted and early founder virus envelopes in primary HIV-1 infection.</title>
        <authorList>
            <person name="Keele B.F."/>
            <person name="Giorgi E.E."/>
            <person name="Salazar-Gonzalez J.F."/>
            <person name="Decker J.M."/>
            <person name="Pham K.T."/>
            <person name="Salazar M.G."/>
            <person name="Sun C."/>
            <person name="Grayson T."/>
            <person name="Wang S."/>
            <person name="Li H."/>
            <person name="Wei X."/>
            <person name="Jiang C."/>
            <person name="Kirchherr J.L."/>
            <person name="Gao F."/>
            <person name="Anderson J.A."/>
            <person name="Ping L.H."/>
            <person name="Swanstrom R."/>
            <person name="Tomaras G.D."/>
            <person name="Blattner W.A."/>
            <person name="Goepfert P.A."/>
            <person name="Kilby J.M."/>
            <person name="Saag M.S."/>
            <person name="Delwart E.L."/>
            <person name="Busch M.P."/>
            <person name="Cohen M.S."/>
            <person name="Montefiori D.C."/>
            <person name="Haynes B.F."/>
            <person name="Gaschen B."/>
            <person name="Athreya G.S."/>
            <person name="Lee H.Y."/>
            <person name="Wood N."/>
            <person name="Seoighe C."/>
            <person name="Perelson A.S."/>
            <person name="Bhattacharya T."/>
            <person name="Korber B.T."/>
            <person name="Hahn B.H."/>
            <person name="Shaw G.M."/>
        </authorList>
    </citation>
    <scope>NUCLEOTIDE SEQUENCE</scope>
    <source>
        <strain evidence="38">FOJO_A6</strain>
    </source>
</reference>
<evidence type="ECO:0000256" key="6">
    <source>
        <dbReference type="ARBA" id="ARBA00004650"/>
    </source>
</evidence>